<dbReference type="AlphaFoldDB" id="A0A235HAQ6"/>
<dbReference type="RefSeq" id="WP_094304915.1">
    <property type="nucleotide sequence ID" value="NZ_NOWT01000018.1"/>
</dbReference>
<dbReference type="Gene3D" id="1.20.120.520">
    <property type="entry name" value="nmb1532 protein domain like"/>
    <property type="match status" value="1"/>
</dbReference>
<feature type="compositionally biased region" description="Basic and acidic residues" evidence="2">
    <location>
        <begin position="339"/>
        <end position="349"/>
    </location>
</feature>
<protein>
    <recommendedName>
        <fullName evidence="7">Hemerythrin-like domain-containing protein</fullName>
    </recommendedName>
</protein>
<evidence type="ECO:0000313" key="6">
    <source>
        <dbReference type="Proteomes" id="UP000215367"/>
    </source>
</evidence>
<proteinExistence type="predicted"/>
<gene>
    <name evidence="5" type="ORF">CHT98_18180</name>
</gene>
<evidence type="ECO:0008006" key="7">
    <source>
        <dbReference type="Google" id="ProtNLM"/>
    </source>
</evidence>
<dbReference type="PANTHER" id="PTHR35585:SF1">
    <property type="entry name" value="HHE DOMAIN PROTEIN (AFU_ORTHOLOGUE AFUA_4G00730)"/>
    <property type="match status" value="1"/>
</dbReference>
<geneLocation type="plasmid" evidence="5">
    <name>unnamed</name>
</geneLocation>
<sequence>MTIMQLLQNSPTKANELFAKLADTSSGAVKTREKLLAELKEELEIQARLEEQHLFPVLKKHKETKDLVADAINDNKQVRALLTDLERTPKDDEGFAQKVTALKKVFQQHVRDERKELLPAVRIALSEEEAQAVTEKLEAGRARIEESKRDEAEERRAAARREREEAERVEAEAEAERQRIREASAALTRPAEAMTERSVQALTTSGTMARAGADVATEASRQAAGLIGQAAQQTTSTMARTARSYADAALPSGAAIQTMAALPMATADATREAVDAWMDWMNKTVETSKRASQSFAHSVTPMQFAEVQSRYVQDNIQAMMEVGTRLSQIAMRAVQDMARSAHDADERAQGKGNGLRSRR</sequence>
<evidence type="ECO:0000256" key="2">
    <source>
        <dbReference type="SAM" id="MobiDB-lite"/>
    </source>
</evidence>
<dbReference type="InterPro" id="IPR018968">
    <property type="entry name" value="Phasin"/>
</dbReference>
<feature type="region of interest" description="Disordered" evidence="2">
    <location>
        <begin position="144"/>
        <end position="177"/>
    </location>
</feature>
<dbReference type="EMBL" id="NOWT01000018">
    <property type="protein sequence ID" value="OYD82828.1"/>
    <property type="molecule type" value="Genomic_DNA"/>
</dbReference>
<comment type="caution">
    <text evidence="5">The sequence shown here is derived from an EMBL/GenBank/DDBJ whole genome shotgun (WGS) entry which is preliminary data.</text>
</comment>
<dbReference type="InterPro" id="IPR012312">
    <property type="entry name" value="Hemerythrin-like"/>
</dbReference>
<dbReference type="PANTHER" id="PTHR35585">
    <property type="entry name" value="HHE DOMAIN PROTEIN (AFU_ORTHOLOGUE AFUA_4G00730)"/>
    <property type="match status" value="1"/>
</dbReference>
<reference evidence="5 6" key="1">
    <citation type="submission" date="2017-07" db="EMBL/GenBank/DDBJ databases">
        <title>Whole genome sequence of Azospirillum brasilense 2A1, a potential biofertilizer strain.</title>
        <authorList>
            <person name="Fontana C.A."/>
            <person name="Toffoli L.M."/>
            <person name="Salazar S.M."/>
            <person name="Puglisi E."/>
            <person name="Pedraza R."/>
            <person name="Bassi D."/>
            <person name="Cocconcelli P.S."/>
        </authorList>
    </citation>
    <scope>NUCLEOTIDE SEQUENCE [LARGE SCALE GENOMIC DNA]</scope>
    <source>
        <strain evidence="5 6">2A1</strain>
        <plasmid evidence="5">unnamed</plasmid>
    </source>
</reference>
<keyword evidence="1" id="KW-0175">Coiled coil</keyword>
<dbReference type="Pfam" id="PF09361">
    <property type="entry name" value="Phasin_2"/>
    <property type="match status" value="1"/>
</dbReference>
<dbReference type="Proteomes" id="UP000215367">
    <property type="component" value="Unassembled WGS sequence"/>
</dbReference>
<evidence type="ECO:0000259" key="3">
    <source>
        <dbReference type="Pfam" id="PF01814"/>
    </source>
</evidence>
<feature type="domain" description="Hemerythrin-like" evidence="3">
    <location>
        <begin position="13"/>
        <end position="121"/>
    </location>
</feature>
<feature type="domain" description="Phasin" evidence="4">
    <location>
        <begin position="254"/>
        <end position="341"/>
    </location>
</feature>
<evidence type="ECO:0000256" key="1">
    <source>
        <dbReference type="SAM" id="Coils"/>
    </source>
</evidence>
<name>A0A235HAQ6_AZOBR</name>
<evidence type="ECO:0000259" key="4">
    <source>
        <dbReference type="Pfam" id="PF09361"/>
    </source>
</evidence>
<keyword evidence="5" id="KW-0614">Plasmid</keyword>
<accession>A0A235HAQ6</accession>
<feature type="region of interest" description="Disordered" evidence="2">
    <location>
        <begin position="337"/>
        <end position="359"/>
    </location>
</feature>
<dbReference type="Pfam" id="PF01814">
    <property type="entry name" value="Hemerythrin"/>
    <property type="match status" value="1"/>
</dbReference>
<evidence type="ECO:0000313" key="5">
    <source>
        <dbReference type="EMBL" id="OYD82828.1"/>
    </source>
</evidence>
<organism evidence="5 6">
    <name type="scientific">Azospirillum brasilense</name>
    <dbReference type="NCBI Taxonomy" id="192"/>
    <lineage>
        <taxon>Bacteria</taxon>
        <taxon>Pseudomonadati</taxon>
        <taxon>Pseudomonadota</taxon>
        <taxon>Alphaproteobacteria</taxon>
        <taxon>Rhodospirillales</taxon>
        <taxon>Azospirillaceae</taxon>
        <taxon>Azospirillum</taxon>
    </lineage>
</organism>
<feature type="coiled-coil region" evidence="1">
    <location>
        <begin position="32"/>
        <end position="88"/>
    </location>
</feature>